<reference evidence="1 2" key="1">
    <citation type="submission" date="2019-04" db="EMBL/GenBank/DDBJ databases">
        <title>An improved genome assembly and genetic linkage map for asparagus bean, Vigna unguiculata ssp. sesquipedialis.</title>
        <authorList>
            <person name="Xia Q."/>
            <person name="Zhang R."/>
            <person name="Dong Y."/>
        </authorList>
    </citation>
    <scope>NUCLEOTIDE SEQUENCE [LARGE SCALE GENOMIC DNA]</scope>
    <source>
        <tissue evidence="1">Leaf</tissue>
    </source>
</reference>
<dbReference type="Proteomes" id="UP000501690">
    <property type="component" value="Linkage Group LG7"/>
</dbReference>
<name>A0A4D6MGZ8_VIGUN</name>
<evidence type="ECO:0000313" key="2">
    <source>
        <dbReference type="Proteomes" id="UP000501690"/>
    </source>
</evidence>
<proteinExistence type="predicted"/>
<accession>A0A4D6MGZ8</accession>
<gene>
    <name evidence="1" type="ORF">DEO72_LG7g1578</name>
</gene>
<sequence length="131" mass="14881">MVEGDVEHGVDCCGGSVMIWRRWWREDEGSHYRCNNGAKRKEEVAVVMAARRSDATFVHGGEKIEVCCFCLLWSHMVEGDVEHGVDCCGGSVMIWRRWWREDEGSHYRLSVGAICGGYEADGKWRQHDDGG</sequence>
<keyword evidence="2" id="KW-1185">Reference proteome</keyword>
<dbReference type="AlphaFoldDB" id="A0A4D6MGZ8"/>
<dbReference type="EMBL" id="CP039351">
    <property type="protein sequence ID" value="QCE00288.1"/>
    <property type="molecule type" value="Genomic_DNA"/>
</dbReference>
<organism evidence="1 2">
    <name type="scientific">Vigna unguiculata</name>
    <name type="common">Cowpea</name>
    <dbReference type="NCBI Taxonomy" id="3917"/>
    <lineage>
        <taxon>Eukaryota</taxon>
        <taxon>Viridiplantae</taxon>
        <taxon>Streptophyta</taxon>
        <taxon>Embryophyta</taxon>
        <taxon>Tracheophyta</taxon>
        <taxon>Spermatophyta</taxon>
        <taxon>Magnoliopsida</taxon>
        <taxon>eudicotyledons</taxon>
        <taxon>Gunneridae</taxon>
        <taxon>Pentapetalae</taxon>
        <taxon>rosids</taxon>
        <taxon>fabids</taxon>
        <taxon>Fabales</taxon>
        <taxon>Fabaceae</taxon>
        <taxon>Papilionoideae</taxon>
        <taxon>50 kb inversion clade</taxon>
        <taxon>NPAAA clade</taxon>
        <taxon>indigoferoid/millettioid clade</taxon>
        <taxon>Phaseoleae</taxon>
        <taxon>Vigna</taxon>
    </lineage>
</organism>
<protein>
    <submittedName>
        <fullName evidence="1">Uncharacterized protein</fullName>
    </submittedName>
</protein>
<evidence type="ECO:0000313" key="1">
    <source>
        <dbReference type="EMBL" id="QCE00288.1"/>
    </source>
</evidence>